<feature type="transmembrane region" description="Helical" evidence="1">
    <location>
        <begin position="28"/>
        <end position="47"/>
    </location>
</feature>
<accession>X1INI3</accession>
<keyword evidence="1" id="KW-1133">Transmembrane helix</keyword>
<name>X1INI3_9ZZZZ</name>
<dbReference type="AlphaFoldDB" id="X1INI3"/>
<dbReference type="EMBL" id="BARU01042355">
    <property type="protein sequence ID" value="GAH83976.1"/>
    <property type="molecule type" value="Genomic_DNA"/>
</dbReference>
<keyword evidence="1" id="KW-0472">Membrane</keyword>
<gene>
    <name evidence="2" type="ORF">S03H2_65100</name>
</gene>
<feature type="non-terminal residue" evidence="2">
    <location>
        <position position="99"/>
    </location>
</feature>
<sequence>MTNNNQLKQFEERLKNIEDNVRKSKIHCVQWTSIIVALLIGSISLYYTGKSLSISNTALKLSKLEKKPSFSYLIEHDKDKAQYFFYIENKSKNRATGLL</sequence>
<evidence type="ECO:0000313" key="2">
    <source>
        <dbReference type="EMBL" id="GAH83976.1"/>
    </source>
</evidence>
<proteinExistence type="predicted"/>
<protein>
    <submittedName>
        <fullName evidence="2">Uncharacterized protein</fullName>
    </submittedName>
</protein>
<reference evidence="2" key="1">
    <citation type="journal article" date="2014" name="Front. Microbiol.">
        <title>High frequency of phylogenetically diverse reductive dehalogenase-homologous genes in deep subseafloor sedimentary metagenomes.</title>
        <authorList>
            <person name="Kawai M."/>
            <person name="Futagami T."/>
            <person name="Toyoda A."/>
            <person name="Takaki Y."/>
            <person name="Nishi S."/>
            <person name="Hori S."/>
            <person name="Arai W."/>
            <person name="Tsubouchi T."/>
            <person name="Morono Y."/>
            <person name="Uchiyama I."/>
            <person name="Ito T."/>
            <person name="Fujiyama A."/>
            <person name="Inagaki F."/>
            <person name="Takami H."/>
        </authorList>
    </citation>
    <scope>NUCLEOTIDE SEQUENCE</scope>
    <source>
        <strain evidence="2">Expedition CK06-06</strain>
    </source>
</reference>
<keyword evidence="1" id="KW-0812">Transmembrane</keyword>
<evidence type="ECO:0000256" key="1">
    <source>
        <dbReference type="SAM" id="Phobius"/>
    </source>
</evidence>
<organism evidence="2">
    <name type="scientific">marine sediment metagenome</name>
    <dbReference type="NCBI Taxonomy" id="412755"/>
    <lineage>
        <taxon>unclassified sequences</taxon>
        <taxon>metagenomes</taxon>
        <taxon>ecological metagenomes</taxon>
    </lineage>
</organism>
<comment type="caution">
    <text evidence="2">The sequence shown here is derived from an EMBL/GenBank/DDBJ whole genome shotgun (WGS) entry which is preliminary data.</text>
</comment>